<evidence type="ECO:0000256" key="5">
    <source>
        <dbReference type="ARBA" id="ARBA00022989"/>
    </source>
</evidence>
<feature type="transmembrane region" description="Helical" evidence="8">
    <location>
        <begin position="176"/>
        <end position="194"/>
    </location>
</feature>
<feature type="transmembrane region" description="Helical" evidence="8">
    <location>
        <begin position="200"/>
        <end position="217"/>
    </location>
</feature>
<keyword evidence="5 8" id="KW-1133">Transmembrane helix</keyword>
<dbReference type="Proteomes" id="UP000033934">
    <property type="component" value="Unassembled WGS sequence"/>
</dbReference>
<evidence type="ECO:0000256" key="3">
    <source>
        <dbReference type="ARBA" id="ARBA00022679"/>
    </source>
</evidence>
<evidence type="ECO:0000256" key="7">
    <source>
        <dbReference type="PIRSR" id="PIRSR600715-1"/>
    </source>
</evidence>
<feature type="transmembrane region" description="Helical" evidence="8">
    <location>
        <begin position="289"/>
        <end position="316"/>
    </location>
</feature>
<protein>
    <submittedName>
        <fullName evidence="9">UDP-N-acetylglucosamine 2-epimerase</fullName>
    </submittedName>
</protein>
<proteinExistence type="predicted"/>
<evidence type="ECO:0000256" key="2">
    <source>
        <dbReference type="ARBA" id="ARBA00022475"/>
    </source>
</evidence>
<organism evidence="9 10">
    <name type="scientific">Berkelbacteria bacterium GW2011_GWA2_38_9</name>
    <dbReference type="NCBI Taxonomy" id="1618334"/>
    <lineage>
        <taxon>Bacteria</taxon>
        <taxon>Candidatus Berkelbacteria</taxon>
    </lineage>
</organism>
<dbReference type="GO" id="GO:0016780">
    <property type="term" value="F:phosphotransferase activity, for other substituted phosphate groups"/>
    <property type="evidence" value="ECO:0007669"/>
    <property type="project" value="InterPro"/>
</dbReference>
<keyword evidence="2" id="KW-1003">Cell membrane</keyword>
<evidence type="ECO:0000256" key="4">
    <source>
        <dbReference type="ARBA" id="ARBA00022692"/>
    </source>
</evidence>
<feature type="transmembrane region" description="Helical" evidence="8">
    <location>
        <begin position="37"/>
        <end position="59"/>
    </location>
</feature>
<feature type="transmembrane region" description="Helical" evidence="8">
    <location>
        <begin position="322"/>
        <end position="344"/>
    </location>
</feature>
<dbReference type="GO" id="GO:0046872">
    <property type="term" value="F:metal ion binding"/>
    <property type="evidence" value="ECO:0007669"/>
    <property type="project" value="UniProtKB-KW"/>
</dbReference>
<feature type="transmembrane region" description="Helical" evidence="8">
    <location>
        <begin position="101"/>
        <end position="121"/>
    </location>
</feature>
<comment type="cofactor">
    <cofactor evidence="7">
        <name>Mg(2+)</name>
        <dbReference type="ChEBI" id="CHEBI:18420"/>
    </cofactor>
</comment>
<comment type="subcellular location">
    <subcellularLocation>
        <location evidence="1">Cell membrane</location>
        <topology evidence="1">Multi-pass membrane protein</topology>
    </subcellularLocation>
</comment>
<dbReference type="CDD" id="cd06853">
    <property type="entry name" value="GT_WecA_like"/>
    <property type="match status" value="1"/>
</dbReference>
<dbReference type="PANTHER" id="PTHR22926:SF3">
    <property type="entry name" value="UNDECAPRENYL-PHOSPHATE ALPHA-N-ACETYLGLUCOSAMINYL 1-PHOSPHATE TRANSFERASE"/>
    <property type="match status" value="1"/>
</dbReference>
<feature type="transmembrane region" description="Helical" evidence="8">
    <location>
        <begin position="71"/>
        <end position="89"/>
    </location>
</feature>
<evidence type="ECO:0000313" key="9">
    <source>
        <dbReference type="EMBL" id="KKQ90242.1"/>
    </source>
</evidence>
<feature type="transmembrane region" description="Helical" evidence="8">
    <location>
        <begin position="249"/>
        <end position="268"/>
    </location>
</feature>
<keyword evidence="4 8" id="KW-0812">Transmembrane</keyword>
<reference evidence="9 10" key="1">
    <citation type="journal article" date="2015" name="Nature">
        <title>rRNA introns, odd ribosomes, and small enigmatic genomes across a large radiation of phyla.</title>
        <authorList>
            <person name="Brown C.T."/>
            <person name="Hug L.A."/>
            <person name="Thomas B.C."/>
            <person name="Sharon I."/>
            <person name="Castelle C.J."/>
            <person name="Singh A."/>
            <person name="Wilkins M.J."/>
            <person name="Williams K.H."/>
            <person name="Banfield J.F."/>
        </authorList>
    </citation>
    <scope>NUCLEOTIDE SEQUENCE [LARGE SCALE GENOMIC DNA]</scope>
</reference>
<dbReference type="GO" id="GO:0044038">
    <property type="term" value="P:cell wall macromolecule biosynthetic process"/>
    <property type="evidence" value="ECO:0007669"/>
    <property type="project" value="TreeGrafter"/>
</dbReference>
<feature type="binding site" evidence="7">
    <location>
        <position position="167"/>
    </location>
    <ligand>
        <name>Mg(2+)</name>
        <dbReference type="ChEBI" id="CHEBI:18420"/>
    </ligand>
</feature>
<evidence type="ECO:0000313" key="10">
    <source>
        <dbReference type="Proteomes" id="UP000033934"/>
    </source>
</evidence>
<dbReference type="GO" id="GO:0005886">
    <property type="term" value="C:plasma membrane"/>
    <property type="evidence" value="ECO:0007669"/>
    <property type="project" value="UniProtKB-SubCell"/>
</dbReference>
<keyword evidence="7" id="KW-0479">Metal-binding</keyword>
<gene>
    <name evidence="9" type="ORF">UT11_C0010G0004</name>
</gene>
<evidence type="ECO:0000256" key="6">
    <source>
        <dbReference type="ARBA" id="ARBA00023136"/>
    </source>
</evidence>
<keyword evidence="3" id="KW-0808">Transferase</keyword>
<dbReference type="PANTHER" id="PTHR22926">
    <property type="entry name" value="PHOSPHO-N-ACETYLMURAMOYL-PENTAPEPTIDE-TRANSFERASE"/>
    <property type="match status" value="1"/>
</dbReference>
<name>A0A0G0LGQ1_9BACT</name>
<keyword evidence="7" id="KW-0460">Magnesium</keyword>
<feature type="transmembrane region" description="Helical" evidence="8">
    <location>
        <begin position="153"/>
        <end position="169"/>
    </location>
</feature>
<dbReference type="AlphaFoldDB" id="A0A0G0LGQ1"/>
<dbReference type="Pfam" id="PF00953">
    <property type="entry name" value="Glycos_transf_4"/>
    <property type="match status" value="1"/>
</dbReference>
<accession>A0A0G0LGQ1</accession>
<dbReference type="GO" id="GO:0009103">
    <property type="term" value="P:lipopolysaccharide biosynthetic process"/>
    <property type="evidence" value="ECO:0007669"/>
    <property type="project" value="TreeGrafter"/>
</dbReference>
<evidence type="ECO:0000256" key="1">
    <source>
        <dbReference type="ARBA" id="ARBA00004651"/>
    </source>
</evidence>
<dbReference type="InterPro" id="IPR000715">
    <property type="entry name" value="Glycosyl_transferase_4"/>
</dbReference>
<dbReference type="EMBL" id="LBVO01000010">
    <property type="protein sequence ID" value="KKQ90242.1"/>
    <property type="molecule type" value="Genomic_DNA"/>
</dbReference>
<keyword evidence="6 8" id="KW-0472">Membrane</keyword>
<dbReference type="PATRIC" id="fig|1618334.3.peg.193"/>
<evidence type="ECO:0000256" key="8">
    <source>
        <dbReference type="SAM" id="Phobius"/>
    </source>
</evidence>
<feature type="transmembrane region" description="Helical" evidence="8">
    <location>
        <begin position="224"/>
        <end position="243"/>
    </location>
</feature>
<dbReference type="GO" id="GO:0071555">
    <property type="term" value="P:cell wall organization"/>
    <property type="evidence" value="ECO:0007669"/>
    <property type="project" value="TreeGrafter"/>
</dbReference>
<comment type="caution">
    <text evidence="9">The sequence shown here is derived from an EMBL/GenBank/DDBJ whole genome shotgun (WGS) entry which is preliminary data.</text>
</comment>
<sequence length="351" mass="38466">MSFFLTGFIRSFAIKKKILSKLRERDMHTKPVPRLGGIAIGTSLVIVLFIVGLMFPDVLRFIPEDRLGIDRYLLGIILGSILITLVGIRDDLHDLTPGKQFFWQFVAAGIIITSGIGIDFIRSPWGLIYLNQWTWQLVTIGNYTYSITLWSDLFTIVWLIVMMNVINWLDGLDGLAAGVTGIAAVMLFILSLIIGGNPATAILAIVLAGSIFGFLPWNFNPAKIFMGSAGSYLLGFILAVLAIVSGGKLATAILVLGLPVFDAVWVALRRIISGNSPFKGDRRHLHHRLVDAGFSVKQSVTLIYLIAFVFGILALVDANARAKLVLLIWVMAVLVILGATTFVLEKKNGKK</sequence>